<dbReference type="CDD" id="cd00336">
    <property type="entry name" value="Ribosomal_L22"/>
    <property type="match status" value="1"/>
</dbReference>
<dbReference type="InterPro" id="IPR018260">
    <property type="entry name" value="Ribosomal_uL22_CS"/>
</dbReference>
<evidence type="ECO:0000256" key="4">
    <source>
        <dbReference type="ARBA" id="ARBA00022980"/>
    </source>
</evidence>
<dbReference type="NCBIfam" id="TIGR01044">
    <property type="entry name" value="rplV_bact"/>
    <property type="match status" value="1"/>
</dbReference>
<dbReference type="Gene3D" id="3.90.470.10">
    <property type="entry name" value="Ribosomal protein L22/L17"/>
    <property type="match status" value="1"/>
</dbReference>
<protein>
    <recommendedName>
        <fullName evidence="6 7">Large ribosomal subunit protein uL22</fullName>
    </recommendedName>
</protein>
<gene>
    <name evidence="7" type="primary">rplV</name>
    <name evidence="11" type="ORF">BW47_05145</name>
</gene>
<sequence>MQVLIKRNGMKRSKFHRERKEKLASMPIYEARAVAKYIRISPRKARSVANSIRGKNVSEAFTILEFSPKKAARIIKNVLKSAVANAVNNHGLNEENLYVYTCYVNDGPRMKRLWPRGRGSADIIQKRMSHITVIVRDREAEKAANEEKK</sequence>
<dbReference type="RefSeq" id="WP_012057180.1">
    <property type="nucleotide sequence ID" value="NZ_CP007389.1"/>
</dbReference>
<evidence type="ECO:0000256" key="1">
    <source>
        <dbReference type="ARBA" id="ARBA00009451"/>
    </source>
</evidence>
<dbReference type="PROSITE" id="PS00464">
    <property type="entry name" value="RIBOSOMAL_L22"/>
    <property type="match status" value="1"/>
</dbReference>
<keyword evidence="4 7" id="KW-0689">Ribosomal protein</keyword>
<dbReference type="InterPro" id="IPR036394">
    <property type="entry name" value="Ribosomal_uL22_sf"/>
</dbReference>
<name>A0ABM6GEJ5_9BACT</name>
<dbReference type="InterPro" id="IPR005727">
    <property type="entry name" value="Ribosomal_uL22_bac/chlpt-type"/>
</dbReference>
<evidence type="ECO:0000256" key="2">
    <source>
        <dbReference type="ARBA" id="ARBA00022730"/>
    </source>
</evidence>
<evidence type="ECO:0000256" key="6">
    <source>
        <dbReference type="ARBA" id="ARBA00035207"/>
    </source>
</evidence>
<dbReference type="EMBL" id="CP007389">
    <property type="protein sequence ID" value="APT73939.1"/>
    <property type="molecule type" value="Genomic_DNA"/>
</dbReference>
<dbReference type="InterPro" id="IPR047867">
    <property type="entry name" value="Ribosomal_uL22_bac/org-type"/>
</dbReference>
<dbReference type="SUPFAM" id="SSF54843">
    <property type="entry name" value="Ribosomal protein L22"/>
    <property type="match status" value="1"/>
</dbReference>
<accession>A0ABM6GEJ5</accession>
<evidence type="ECO:0000256" key="9">
    <source>
        <dbReference type="RuleBase" id="RU004006"/>
    </source>
</evidence>
<evidence type="ECO:0000256" key="5">
    <source>
        <dbReference type="ARBA" id="ARBA00023274"/>
    </source>
</evidence>
<keyword evidence="12" id="KW-1185">Reference proteome</keyword>
<comment type="subunit">
    <text evidence="7 9">Part of the 50S ribosomal subunit.</text>
</comment>
<keyword evidence="5 7" id="KW-0687">Ribonucleoprotein</keyword>
<dbReference type="PANTHER" id="PTHR13501:SF8">
    <property type="entry name" value="LARGE RIBOSOMAL SUBUNIT PROTEIN UL22M"/>
    <property type="match status" value="1"/>
</dbReference>
<reference evidence="11 12" key="1">
    <citation type="submission" date="2014-02" db="EMBL/GenBank/DDBJ databases">
        <title>Diversity of Thermotogales isolates from hydrothermal vents.</title>
        <authorList>
            <person name="Haverkamp T.H.A."/>
            <person name="Lossouarn J."/>
            <person name="Geslin C."/>
            <person name="Nesbo C.L."/>
        </authorList>
    </citation>
    <scope>NUCLEOTIDE SEQUENCE [LARGE SCALE GENOMIC DNA]</scope>
    <source>
        <strain evidence="11 12">431</strain>
    </source>
</reference>
<comment type="function">
    <text evidence="7 10">This protein binds specifically to 23S rRNA; its binding is stimulated by other ribosomal proteins, e.g., L4, L17, and L20. It is important during the early stages of 50S assembly. It makes multiple contacts with different domains of the 23S rRNA in the assembled 50S subunit and ribosome.</text>
</comment>
<evidence type="ECO:0000313" key="12">
    <source>
        <dbReference type="Proteomes" id="UP000185490"/>
    </source>
</evidence>
<evidence type="ECO:0000256" key="10">
    <source>
        <dbReference type="RuleBase" id="RU004008"/>
    </source>
</evidence>
<organism evidence="11 12">
    <name type="scientific">Thermosipho melanesiensis</name>
    <dbReference type="NCBI Taxonomy" id="46541"/>
    <lineage>
        <taxon>Bacteria</taxon>
        <taxon>Thermotogati</taxon>
        <taxon>Thermotogota</taxon>
        <taxon>Thermotogae</taxon>
        <taxon>Thermotogales</taxon>
        <taxon>Fervidobacteriaceae</taxon>
        <taxon>Thermosipho</taxon>
    </lineage>
</organism>
<dbReference type="Pfam" id="PF00237">
    <property type="entry name" value="Ribosomal_L22"/>
    <property type="match status" value="1"/>
</dbReference>
<comment type="function">
    <text evidence="7">The globular domain of the protein is located near the polypeptide exit tunnel on the outside of the subunit, while an extended beta-hairpin is found that lines the wall of the exit tunnel in the center of the 70S ribosome.</text>
</comment>
<proteinExistence type="inferred from homology"/>
<evidence type="ECO:0000313" key="11">
    <source>
        <dbReference type="EMBL" id="APT73939.1"/>
    </source>
</evidence>
<dbReference type="PANTHER" id="PTHR13501">
    <property type="entry name" value="CHLOROPLAST 50S RIBOSOMAL PROTEIN L22-RELATED"/>
    <property type="match status" value="1"/>
</dbReference>
<keyword evidence="3 7" id="KW-0694">RNA-binding</keyword>
<keyword evidence="2 7" id="KW-0699">rRNA-binding</keyword>
<dbReference type="HAMAP" id="MF_01331_B">
    <property type="entry name" value="Ribosomal_uL22_B"/>
    <property type="match status" value="1"/>
</dbReference>
<dbReference type="GO" id="GO:0005840">
    <property type="term" value="C:ribosome"/>
    <property type="evidence" value="ECO:0007669"/>
    <property type="project" value="UniProtKB-KW"/>
</dbReference>
<comment type="similarity">
    <text evidence="1 7 8">Belongs to the universal ribosomal protein uL22 family.</text>
</comment>
<evidence type="ECO:0000256" key="8">
    <source>
        <dbReference type="RuleBase" id="RU004005"/>
    </source>
</evidence>
<dbReference type="Proteomes" id="UP000185490">
    <property type="component" value="Chromosome"/>
</dbReference>
<evidence type="ECO:0000256" key="7">
    <source>
        <dbReference type="HAMAP-Rule" id="MF_01331"/>
    </source>
</evidence>
<dbReference type="InterPro" id="IPR001063">
    <property type="entry name" value="Ribosomal_uL22"/>
</dbReference>
<evidence type="ECO:0000256" key="3">
    <source>
        <dbReference type="ARBA" id="ARBA00022884"/>
    </source>
</evidence>